<dbReference type="Proteomes" id="UP001500518">
    <property type="component" value="Unassembled WGS sequence"/>
</dbReference>
<comment type="catalytic activity">
    <reaction evidence="11">
        <text>(6S)-5-methyl-5,6,7,8-tetrahydrofolate + NAD(+) = (6R)-5,10-methylene-5,6,7,8-tetrahydrofolate + NADH + H(+)</text>
        <dbReference type="Rhea" id="RHEA:19821"/>
        <dbReference type="ChEBI" id="CHEBI:15378"/>
        <dbReference type="ChEBI" id="CHEBI:15636"/>
        <dbReference type="ChEBI" id="CHEBI:18608"/>
        <dbReference type="ChEBI" id="CHEBI:57540"/>
        <dbReference type="ChEBI" id="CHEBI:57945"/>
        <dbReference type="EC" id="1.5.1.54"/>
    </reaction>
    <physiologicalReaction direction="right-to-left" evidence="11">
        <dbReference type="Rhea" id="RHEA:19823"/>
    </physiologicalReaction>
</comment>
<evidence type="ECO:0000256" key="4">
    <source>
        <dbReference type="ARBA" id="ARBA00022605"/>
    </source>
</evidence>
<dbReference type="EMBL" id="BAABHV010000005">
    <property type="protein sequence ID" value="GAA5048293.1"/>
    <property type="molecule type" value="Genomic_DNA"/>
</dbReference>
<evidence type="ECO:0000256" key="11">
    <source>
        <dbReference type="ARBA" id="ARBA00048628"/>
    </source>
</evidence>
<evidence type="ECO:0000256" key="10">
    <source>
        <dbReference type="ARBA" id="ARBA00034478"/>
    </source>
</evidence>
<evidence type="ECO:0000313" key="13">
    <source>
        <dbReference type="EMBL" id="GAA5048293.1"/>
    </source>
</evidence>
<comment type="pathway">
    <text evidence="10">Amino-acid biosynthesis; L-methionine biosynthesis via de novo pathway.</text>
</comment>
<evidence type="ECO:0000256" key="9">
    <source>
        <dbReference type="ARBA" id="ARBA00023167"/>
    </source>
</evidence>
<evidence type="ECO:0000256" key="8">
    <source>
        <dbReference type="ARBA" id="ARBA00023027"/>
    </source>
</evidence>
<evidence type="ECO:0000256" key="5">
    <source>
        <dbReference type="ARBA" id="ARBA00022630"/>
    </source>
</evidence>
<keyword evidence="14" id="KW-1185">Reference proteome</keyword>
<dbReference type="EC" id="1.5.1.54" evidence="12"/>
<name>A0ABP9JZQ1_9SPHN</name>
<dbReference type="InterPro" id="IPR003171">
    <property type="entry name" value="Mehydrof_redctse-like"/>
</dbReference>
<dbReference type="InterPro" id="IPR004620">
    <property type="entry name" value="MTHF_reductase_bac"/>
</dbReference>
<comment type="cofactor">
    <cofactor evidence="1 12">
        <name>FAD</name>
        <dbReference type="ChEBI" id="CHEBI:57692"/>
    </cofactor>
</comment>
<evidence type="ECO:0000313" key="14">
    <source>
        <dbReference type="Proteomes" id="UP001500518"/>
    </source>
</evidence>
<reference evidence="14" key="1">
    <citation type="journal article" date="2019" name="Int. J. Syst. Evol. Microbiol.">
        <title>The Global Catalogue of Microorganisms (GCM) 10K type strain sequencing project: providing services to taxonomists for standard genome sequencing and annotation.</title>
        <authorList>
            <consortium name="The Broad Institute Genomics Platform"/>
            <consortium name="The Broad Institute Genome Sequencing Center for Infectious Disease"/>
            <person name="Wu L."/>
            <person name="Ma J."/>
        </authorList>
    </citation>
    <scope>NUCLEOTIDE SEQUENCE [LARGE SCALE GENOMIC DNA]</scope>
    <source>
        <strain evidence="14">JCM 18014</strain>
    </source>
</reference>
<protein>
    <recommendedName>
        <fullName evidence="12">Methylenetetrahydrofolate reductase</fullName>
        <ecNumber evidence="12">1.5.1.54</ecNumber>
    </recommendedName>
</protein>
<keyword evidence="6 12" id="KW-0274">FAD</keyword>
<evidence type="ECO:0000256" key="1">
    <source>
        <dbReference type="ARBA" id="ARBA00001974"/>
    </source>
</evidence>
<dbReference type="InterPro" id="IPR029041">
    <property type="entry name" value="FAD-linked_oxidoreductase-like"/>
</dbReference>
<keyword evidence="8" id="KW-0520">NAD</keyword>
<dbReference type="Pfam" id="PF02219">
    <property type="entry name" value="MTHFR"/>
    <property type="match status" value="1"/>
</dbReference>
<keyword evidence="5 12" id="KW-0285">Flavoprotein</keyword>
<keyword evidence="4" id="KW-0028">Amino-acid biosynthesis</keyword>
<keyword evidence="7 12" id="KW-0560">Oxidoreductase</keyword>
<organism evidence="13 14">
    <name type="scientific">Erythrobacter westpacificensis</name>
    <dbReference type="NCBI Taxonomy" id="1055231"/>
    <lineage>
        <taxon>Bacteria</taxon>
        <taxon>Pseudomonadati</taxon>
        <taxon>Pseudomonadota</taxon>
        <taxon>Alphaproteobacteria</taxon>
        <taxon>Sphingomonadales</taxon>
        <taxon>Erythrobacteraceae</taxon>
        <taxon>Erythrobacter/Porphyrobacter group</taxon>
        <taxon>Erythrobacter</taxon>
    </lineage>
</organism>
<dbReference type="SUPFAM" id="SSF51730">
    <property type="entry name" value="FAD-linked oxidoreductase"/>
    <property type="match status" value="1"/>
</dbReference>
<dbReference type="NCBIfam" id="TIGR00676">
    <property type="entry name" value="fadh2"/>
    <property type="match status" value="1"/>
</dbReference>
<dbReference type="PANTHER" id="PTHR45754">
    <property type="entry name" value="METHYLENETETRAHYDROFOLATE REDUCTASE"/>
    <property type="match status" value="1"/>
</dbReference>
<dbReference type="PANTHER" id="PTHR45754:SF3">
    <property type="entry name" value="METHYLENETETRAHYDROFOLATE REDUCTASE (NADPH)"/>
    <property type="match status" value="1"/>
</dbReference>
<proteinExistence type="inferred from homology"/>
<dbReference type="Gene3D" id="3.20.20.220">
    <property type="match status" value="1"/>
</dbReference>
<comment type="pathway">
    <text evidence="2 12">One-carbon metabolism; tetrahydrofolate interconversion.</text>
</comment>
<comment type="caution">
    <text evidence="13">The sequence shown here is derived from an EMBL/GenBank/DDBJ whole genome shotgun (WGS) entry which is preliminary data.</text>
</comment>
<accession>A0ABP9JZQ1</accession>
<evidence type="ECO:0000256" key="2">
    <source>
        <dbReference type="ARBA" id="ARBA00004777"/>
    </source>
</evidence>
<dbReference type="RefSeq" id="WP_346031597.1">
    <property type="nucleotide sequence ID" value="NZ_BAABHV010000005.1"/>
</dbReference>
<gene>
    <name evidence="13" type="primary">metF</name>
    <name evidence="13" type="ORF">GCM10023208_05370</name>
</gene>
<comment type="similarity">
    <text evidence="3 12">Belongs to the methylenetetrahydrofolate reductase family.</text>
</comment>
<evidence type="ECO:0000256" key="12">
    <source>
        <dbReference type="RuleBase" id="RU003862"/>
    </source>
</evidence>
<evidence type="ECO:0000256" key="6">
    <source>
        <dbReference type="ARBA" id="ARBA00022827"/>
    </source>
</evidence>
<evidence type="ECO:0000256" key="7">
    <source>
        <dbReference type="ARBA" id="ARBA00023002"/>
    </source>
</evidence>
<dbReference type="CDD" id="cd00537">
    <property type="entry name" value="MTHFR"/>
    <property type="match status" value="1"/>
</dbReference>
<sequence length="310" mass="33272">MNTLDPATGNRSCESAYAELPGDISVSFEFFPPKNQPGEAQLSRSFARLAPFAPGFVSMTYGAGGSTRERSLAAVKRLIADGEVPVAAHLTCVGASREEVDAVAMQFHDAGVRHIVALRGDAGEPGEPFSPHPQGYKSAAELVAGLRELADFDISVAAYPEVHPDAQSAEADLDNLKRKLDAGASRALAQFFFSPDTFLRFRDRAVAAGIEAPIAPGILPVSRFGQVRKFAEACGAQVPQWMHPVFAGLDEHPETSKFVSTAVTADLCRSLYEGGVRDFHFYTLNRAEQVEAVCHLMGRRLPAARLEAAA</sequence>
<evidence type="ECO:0000256" key="3">
    <source>
        <dbReference type="ARBA" id="ARBA00006743"/>
    </source>
</evidence>
<keyword evidence="9" id="KW-0486">Methionine biosynthesis</keyword>